<dbReference type="EMBL" id="CP066701">
    <property type="protein sequence ID" value="QQX26012.1"/>
    <property type="molecule type" value="Genomic_DNA"/>
</dbReference>
<protein>
    <submittedName>
        <fullName evidence="2">Uncharacterized protein</fullName>
    </submittedName>
</protein>
<organism evidence="2 3">
    <name type="scientific">Heyndrickxia sporothermodurans</name>
    <dbReference type="NCBI Taxonomy" id="46224"/>
    <lineage>
        <taxon>Bacteria</taxon>
        <taxon>Bacillati</taxon>
        <taxon>Bacillota</taxon>
        <taxon>Bacilli</taxon>
        <taxon>Bacillales</taxon>
        <taxon>Bacillaceae</taxon>
        <taxon>Heyndrickxia</taxon>
    </lineage>
</organism>
<evidence type="ECO:0000313" key="3">
    <source>
        <dbReference type="Proteomes" id="UP000595512"/>
    </source>
</evidence>
<feature type="region of interest" description="Disordered" evidence="1">
    <location>
        <begin position="1"/>
        <end position="22"/>
    </location>
</feature>
<dbReference type="Proteomes" id="UP000595512">
    <property type="component" value="Chromosome"/>
</dbReference>
<sequence>MGLWDEMKKSMKEEMEKSKEAQLSGRTKSMKLLYLGGHPKIKCGKNGKEVTVKQAPEANTLLINGNEVLATRLEWDEKGKRSGGKAAAGAIIGGVVTAPIFPVGAIAGAAIGGRKKDNSLAILTVSQNNVEFTIYFRCSQKEYQKLASLL</sequence>
<proteinExistence type="predicted"/>
<dbReference type="RefSeq" id="WP_107958818.1">
    <property type="nucleotide sequence ID" value="NZ_CP066701.1"/>
</dbReference>
<dbReference type="KEGG" id="hspo:JGZ69_03455"/>
<reference evidence="2 3" key="1">
    <citation type="submission" date="2020-12" db="EMBL/GenBank/DDBJ databases">
        <title>Taxonomic evaluation of the Bacillus sporothermodurans group of bacteria based on whole genome sequences.</title>
        <authorList>
            <person name="Fiedler G."/>
            <person name="Herbstmann A.-D."/>
            <person name="Doll E."/>
            <person name="Wenning M."/>
            <person name="Brinks E."/>
            <person name="Kabisch J."/>
            <person name="Breitenwieser F."/>
            <person name="Lappann M."/>
            <person name="Boehnlein C."/>
            <person name="Franz C."/>
        </authorList>
    </citation>
    <scope>NUCLEOTIDE SEQUENCE [LARGE SCALE GENOMIC DNA]</scope>
    <source>
        <strain evidence="2 3">DSM 10599</strain>
    </source>
</reference>
<evidence type="ECO:0000313" key="2">
    <source>
        <dbReference type="EMBL" id="QQX26012.1"/>
    </source>
</evidence>
<dbReference type="AlphaFoldDB" id="A0AB37HKX8"/>
<name>A0AB37HKX8_9BACI</name>
<accession>A0AB37HKX8</accession>
<evidence type="ECO:0000256" key="1">
    <source>
        <dbReference type="SAM" id="MobiDB-lite"/>
    </source>
</evidence>
<feature type="compositionally biased region" description="Basic and acidic residues" evidence="1">
    <location>
        <begin position="1"/>
        <end position="20"/>
    </location>
</feature>
<gene>
    <name evidence="2" type="ORF">JGZ69_03455</name>
</gene>